<evidence type="ECO:0000256" key="1">
    <source>
        <dbReference type="ARBA" id="ARBA00004651"/>
    </source>
</evidence>
<evidence type="ECO:0000259" key="7">
    <source>
        <dbReference type="Pfam" id="PF00174"/>
    </source>
</evidence>
<dbReference type="GO" id="GO:0022904">
    <property type="term" value="P:respiratory electron transport chain"/>
    <property type="evidence" value="ECO:0007669"/>
    <property type="project" value="InterPro"/>
</dbReference>
<dbReference type="SUPFAM" id="SSF81342">
    <property type="entry name" value="Transmembrane di-heme cytochromes"/>
    <property type="match status" value="1"/>
</dbReference>
<feature type="transmembrane region" description="Helical" evidence="6">
    <location>
        <begin position="114"/>
        <end position="142"/>
    </location>
</feature>
<dbReference type="GO" id="GO:0016020">
    <property type="term" value="C:membrane"/>
    <property type="evidence" value="ECO:0007669"/>
    <property type="project" value="InterPro"/>
</dbReference>
<feature type="transmembrane region" description="Helical" evidence="6">
    <location>
        <begin position="72"/>
        <end position="93"/>
    </location>
</feature>
<organism evidence="9 10">
    <name type="scientific">Aeromicrobium ginsengisoli</name>
    <dbReference type="NCBI Taxonomy" id="363867"/>
    <lineage>
        <taxon>Bacteria</taxon>
        <taxon>Bacillati</taxon>
        <taxon>Actinomycetota</taxon>
        <taxon>Actinomycetes</taxon>
        <taxon>Propionibacteriales</taxon>
        <taxon>Nocardioidaceae</taxon>
        <taxon>Aeromicrobium</taxon>
    </lineage>
</organism>
<proteinExistence type="predicted"/>
<evidence type="ECO:0000256" key="6">
    <source>
        <dbReference type="SAM" id="Phobius"/>
    </source>
</evidence>
<evidence type="ECO:0000256" key="4">
    <source>
        <dbReference type="ARBA" id="ARBA00022989"/>
    </source>
</evidence>
<dbReference type="PRINTS" id="PR00407">
    <property type="entry name" value="EUMOPTERIN"/>
</dbReference>
<evidence type="ECO:0000313" key="10">
    <source>
        <dbReference type="Proteomes" id="UP000380867"/>
    </source>
</evidence>
<feature type="transmembrane region" description="Helical" evidence="6">
    <location>
        <begin position="154"/>
        <end position="173"/>
    </location>
</feature>
<dbReference type="RefSeq" id="WP_149688739.1">
    <property type="nucleotide sequence ID" value="NZ_SDPQ02000002.1"/>
</dbReference>
<dbReference type="OrthoDB" id="5241952at2"/>
<evidence type="ECO:0000256" key="3">
    <source>
        <dbReference type="ARBA" id="ARBA00022692"/>
    </source>
</evidence>
<dbReference type="GO" id="GO:0016491">
    <property type="term" value="F:oxidoreductase activity"/>
    <property type="evidence" value="ECO:0007669"/>
    <property type="project" value="InterPro"/>
</dbReference>
<dbReference type="EMBL" id="SDPQ02000002">
    <property type="protein sequence ID" value="KAA1397256.1"/>
    <property type="molecule type" value="Genomic_DNA"/>
</dbReference>
<evidence type="ECO:0000313" key="9">
    <source>
        <dbReference type="EMBL" id="KAA1397256.1"/>
    </source>
</evidence>
<reference evidence="9" key="1">
    <citation type="submission" date="2019-09" db="EMBL/GenBank/DDBJ databases">
        <authorList>
            <person name="Li J."/>
        </authorList>
    </citation>
    <scope>NUCLEOTIDE SEQUENCE [LARGE SCALE GENOMIC DNA]</scope>
    <source>
        <strain evidence="9">JCM 14732</strain>
    </source>
</reference>
<dbReference type="InterPro" id="IPR011577">
    <property type="entry name" value="Cyt_b561_bac/Ni-Hgenase"/>
</dbReference>
<feature type="domain" description="Oxidoreductase molybdopterin-binding" evidence="7">
    <location>
        <begin position="266"/>
        <end position="387"/>
    </location>
</feature>
<feature type="transmembrane region" description="Helical" evidence="6">
    <location>
        <begin position="32"/>
        <end position="52"/>
    </location>
</feature>
<keyword evidence="4 6" id="KW-1133">Transmembrane helix</keyword>
<gene>
    <name evidence="9" type="ORF">ESP70_007620</name>
</gene>
<dbReference type="InterPro" id="IPR008335">
    <property type="entry name" value="Mopterin_OxRdtase_euk"/>
</dbReference>
<comment type="caution">
    <text evidence="9">The sequence shown here is derived from an EMBL/GenBank/DDBJ whole genome shotgun (WGS) entry which is preliminary data.</text>
</comment>
<dbReference type="Proteomes" id="UP000380867">
    <property type="component" value="Unassembled WGS sequence"/>
</dbReference>
<name>A0A5M4FDL8_9ACTN</name>
<sequence length="388" mass="42278">MRLPRVEDIEKRIPRPEDFTARSRGPATTARVGTALGIAFGICFLTGLWSHFQYSSPGWLPIGPNPAWLYRVTQGTHVATGIASVPLLLVKLWSVYPRFFLRPPKARRDQLLDVLERASIGVLVAAAIFQLTSGLLNIVQWYPWEFSFRRTHEAVAWVAIGALLVHIAVKLPVIREGLGASVEDETPVHSDGPSRRAVLRGVTVASGLALVLTVGQTVPFLRKVSVFGVRDGGGPQDLPVNRTARAAGATRAASDPAFVLQLKAGGRSMSLTRDELAKLPQRTHRLPIACVEGWSRNAVWTGVAVQDLIALVGAPSGSTVIVRSMQTRGAFRTSELPGDFVDDPRTLLALELNGEPLSLDHGYPCRIIAPNRPGVLQTKWVRELEVRT</sequence>
<dbReference type="Pfam" id="PF01292">
    <property type="entry name" value="Ni_hydr_CYTB"/>
    <property type="match status" value="1"/>
</dbReference>
<dbReference type="InterPro" id="IPR036374">
    <property type="entry name" value="OxRdtase_Mopterin-bd_sf"/>
</dbReference>
<evidence type="ECO:0000256" key="5">
    <source>
        <dbReference type="ARBA" id="ARBA00023136"/>
    </source>
</evidence>
<keyword evidence="5 6" id="KW-0472">Membrane</keyword>
<evidence type="ECO:0000256" key="2">
    <source>
        <dbReference type="ARBA" id="ARBA00022475"/>
    </source>
</evidence>
<feature type="domain" description="Cytochrome b561 bacterial/Ni-hydrogenase" evidence="8">
    <location>
        <begin position="37"/>
        <end position="168"/>
    </location>
</feature>
<dbReference type="Pfam" id="PF00174">
    <property type="entry name" value="Oxidored_molyb"/>
    <property type="match status" value="1"/>
</dbReference>
<keyword evidence="2" id="KW-1003">Cell membrane</keyword>
<dbReference type="PANTHER" id="PTHR43032:SF2">
    <property type="entry name" value="BLL0505 PROTEIN"/>
    <property type="match status" value="1"/>
</dbReference>
<comment type="subcellular location">
    <subcellularLocation>
        <location evidence="1">Cell membrane</location>
        <topology evidence="1">Multi-pass membrane protein</topology>
    </subcellularLocation>
</comment>
<dbReference type="SUPFAM" id="SSF56524">
    <property type="entry name" value="Oxidoreductase molybdopterin-binding domain"/>
    <property type="match status" value="1"/>
</dbReference>
<keyword evidence="10" id="KW-1185">Reference proteome</keyword>
<dbReference type="InterPro" id="IPR016174">
    <property type="entry name" value="Di-haem_cyt_TM"/>
</dbReference>
<keyword evidence="3 6" id="KW-0812">Transmembrane</keyword>
<evidence type="ECO:0000259" key="8">
    <source>
        <dbReference type="Pfam" id="PF01292"/>
    </source>
</evidence>
<dbReference type="AlphaFoldDB" id="A0A5M4FDL8"/>
<dbReference type="InterPro" id="IPR000572">
    <property type="entry name" value="OxRdtase_Mopterin-bd_dom"/>
</dbReference>
<dbReference type="CDD" id="cd00321">
    <property type="entry name" value="SO_family_Moco"/>
    <property type="match status" value="1"/>
</dbReference>
<protein>
    <submittedName>
        <fullName evidence="9">Molybdopterin-dependent oxidoreductase</fullName>
    </submittedName>
</protein>
<dbReference type="Gene3D" id="3.90.420.10">
    <property type="entry name" value="Oxidoreductase, molybdopterin-binding domain"/>
    <property type="match status" value="1"/>
</dbReference>
<dbReference type="PANTHER" id="PTHR43032">
    <property type="entry name" value="PROTEIN-METHIONINE-SULFOXIDE REDUCTASE"/>
    <property type="match status" value="1"/>
</dbReference>
<accession>A0A5M4FDL8</accession>